<feature type="transmembrane region" description="Helical" evidence="6">
    <location>
        <begin position="57"/>
        <end position="79"/>
    </location>
</feature>
<feature type="transmembrane region" description="Helical" evidence="6">
    <location>
        <begin position="373"/>
        <end position="393"/>
    </location>
</feature>
<dbReference type="PIRSF" id="PIRSF006060">
    <property type="entry name" value="AA_transporter"/>
    <property type="match status" value="1"/>
</dbReference>
<reference evidence="7 8" key="1">
    <citation type="submission" date="2023-03" db="EMBL/GenBank/DDBJ databases">
        <title>Bacillus Genome Sequencing.</title>
        <authorList>
            <person name="Dunlap C."/>
        </authorList>
    </citation>
    <scope>NUCLEOTIDE SEQUENCE [LARGE SCALE GENOMIC DNA]</scope>
    <source>
        <strain evidence="7 8">NRS-38</strain>
    </source>
</reference>
<dbReference type="EMBL" id="JARTLI010000061">
    <property type="protein sequence ID" value="MED5053747.1"/>
    <property type="molecule type" value="Genomic_DNA"/>
</dbReference>
<feature type="transmembrane region" description="Helical" evidence="6">
    <location>
        <begin position="100"/>
        <end position="121"/>
    </location>
</feature>
<keyword evidence="4 6" id="KW-1133">Transmembrane helix</keyword>
<feature type="transmembrane region" description="Helical" evidence="6">
    <location>
        <begin position="346"/>
        <end position="367"/>
    </location>
</feature>
<name>A0ABD5J0I3_9BACL</name>
<evidence type="ECO:0000256" key="4">
    <source>
        <dbReference type="ARBA" id="ARBA00022989"/>
    </source>
</evidence>
<evidence type="ECO:0000256" key="3">
    <source>
        <dbReference type="ARBA" id="ARBA00022692"/>
    </source>
</evidence>
<evidence type="ECO:0000256" key="1">
    <source>
        <dbReference type="ARBA" id="ARBA00004141"/>
    </source>
</evidence>
<comment type="subcellular location">
    <subcellularLocation>
        <location evidence="1">Membrane</location>
        <topology evidence="1">Multi-pass membrane protein</topology>
    </subcellularLocation>
</comment>
<evidence type="ECO:0000313" key="7">
    <source>
        <dbReference type="EMBL" id="MED5053747.1"/>
    </source>
</evidence>
<comment type="caution">
    <text evidence="7">The sequence shown here is derived from an EMBL/GenBank/DDBJ whole genome shotgun (WGS) entry which is preliminary data.</text>
</comment>
<organism evidence="7 8">
    <name type="scientific">Anoxybacteroides rupiense</name>
    <dbReference type="NCBI Taxonomy" id="311460"/>
    <lineage>
        <taxon>Bacteria</taxon>
        <taxon>Bacillati</taxon>
        <taxon>Bacillota</taxon>
        <taxon>Bacilli</taxon>
        <taxon>Bacillales</taxon>
        <taxon>Anoxybacillaceae</taxon>
        <taxon>Anoxybacteroides</taxon>
    </lineage>
</organism>
<keyword evidence="2" id="KW-0813">Transport</keyword>
<feature type="transmembrane region" description="Helical" evidence="6">
    <location>
        <begin position="405"/>
        <end position="424"/>
    </location>
</feature>
<protein>
    <submittedName>
        <fullName evidence="7">Amino acid permease</fullName>
    </submittedName>
</protein>
<feature type="transmembrane region" description="Helical" evidence="6">
    <location>
        <begin position="296"/>
        <end position="325"/>
    </location>
</feature>
<feature type="transmembrane region" description="Helical" evidence="6">
    <location>
        <begin position="250"/>
        <end position="276"/>
    </location>
</feature>
<gene>
    <name evidence="7" type="ORF">P9850_18430</name>
</gene>
<dbReference type="Proteomes" id="UP001339962">
    <property type="component" value="Unassembled WGS sequence"/>
</dbReference>
<dbReference type="Gene3D" id="1.20.1740.10">
    <property type="entry name" value="Amino acid/polyamine transporter I"/>
    <property type="match status" value="1"/>
</dbReference>
<proteinExistence type="predicted"/>
<evidence type="ECO:0000313" key="8">
    <source>
        <dbReference type="Proteomes" id="UP001339962"/>
    </source>
</evidence>
<keyword evidence="3 6" id="KW-0812">Transmembrane</keyword>
<sequence>MMNLLQKKSITHLLSQKKTLQKTLGAYDLILLGIGAIVGIGILVLTGVAAANDAGPSIIFSFMLAALVCGFVAFCYAEVASALPVSGGVYTYAYVTIGEVVAYLIGWMQLLIYVLSVAAVANGWSAYFRSLLEGFHLHIPKMLSAVPQQGGMVNLPAVCIILLMTWMLSKGVQESKKVNNTMVAIKLSVILLFIIVGIFYVRPENWDPFIPFGWKGVLAGTATVFFAFLGFDAVATAAEEVKKPQRDLPIGIIVSLFVCTLLYVIVSLVLTGMVPYHLLNVSDAMAFALHAVGQNLVAGVISVGAIAGITTVIFVYLYATVRVLFSMSRDRLLPKPFSVVHSHSQAPVFSTWIAGFTGAAIAGFIDLRALSNLVNIGALLTFVMVALSVIVLRKTHPNLQRGFKAPLVPYLPILTIACCIFLMTRLALETWLYFSIWMIIGLSIYFIYKMKRQKDSHQEQKYMMKKAN</sequence>
<dbReference type="InterPro" id="IPR002293">
    <property type="entry name" value="AA/rel_permease1"/>
</dbReference>
<dbReference type="PANTHER" id="PTHR43243:SF4">
    <property type="entry name" value="CATIONIC AMINO ACID TRANSPORTER 4"/>
    <property type="match status" value="1"/>
</dbReference>
<evidence type="ECO:0000256" key="2">
    <source>
        <dbReference type="ARBA" id="ARBA00022448"/>
    </source>
</evidence>
<dbReference type="Pfam" id="PF13520">
    <property type="entry name" value="AA_permease_2"/>
    <property type="match status" value="1"/>
</dbReference>
<dbReference type="PANTHER" id="PTHR43243">
    <property type="entry name" value="INNER MEMBRANE TRANSPORTER YGJI-RELATED"/>
    <property type="match status" value="1"/>
</dbReference>
<feature type="transmembrane region" description="Helical" evidence="6">
    <location>
        <begin position="151"/>
        <end position="169"/>
    </location>
</feature>
<dbReference type="GO" id="GO:0016020">
    <property type="term" value="C:membrane"/>
    <property type="evidence" value="ECO:0007669"/>
    <property type="project" value="UniProtKB-SubCell"/>
</dbReference>
<feature type="transmembrane region" description="Helical" evidence="6">
    <location>
        <begin position="213"/>
        <end position="238"/>
    </location>
</feature>
<evidence type="ECO:0000256" key="5">
    <source>
        <dbReference type="ARBA" id="ARBA00023136"/>
    </source>
</evidence>
<dbReference type="RefSeq" id="WP_231883488.1">
    <property type="nucleotide sequence ID" value="NZ_JACIDF010000004.1"/>
</dbReference>
<feature type="transmembrane region" description="Helical" evidence="6">
    <location>
        <begin position="26"/>
        <end position="51"/>
    </location>
</feature>
<keyword evidence="5 6" id="KW-0472">Membrane</keyword>
<feature type="transmembrane region" description="Helical" evidence="6">
    <location>
        <begin position="430"/>
        <end position="448"/>
    </location>
</feature>
<feature type="transmembrane region" description="Helical" evidence="6">
    <location>
        <begin position="181"/>
        <end position="201"/>
    </location>
</feature>
<evidence type="ECO:0000256" key="6">
    <source>
        <dbReference type="SAM" id="Phobius"/>
    </source>
</evidence>
<accession>A0ABD5J0I3</accession>
<dbReference type="AlphaFoldDB" id="A0ABD5J0I3"/>